<feature type="compositionally biased region" description="Polar residues" evidence="1">
    <location>
        <begin position="129"/>
        <end position="139"/>
    </location>
</feature>
<dbReference type="InterPro" id="IPR013226">
    <property type="entry name" value="Pal1"/>
</dbReference>
<feature type="region of interest" description="Disordered" evidence="1">
    <location>
        <begin position="1"/>
        <end position="264"/>
    </location>
</feature>
<dbReference type="GO" id="GO:0005737">
    <property type="term" value="C:cytoplasm"/>
    <property type="evidence" value="ECO:0007669"/>
    <property type="project" value="TreeGrafter"/>
</dbReference>
<gene>
    <name evidence="2" type="ORF">IMSHALPRED_002983</name>
</gene>
<reference evidence="2" key="1">
    <citation type="submission" date="2021-03" db="EMBL/GenBank/DDBJ databases">
        <authorList>
            <person name="Tagirdzhanova G."/>
        </authorList>
    </citation>
    <scope>NUCLEOTIDE SEQUENCE</scope>
</reference>
<protein>
    <submittedName>
        <fullName evidence="2">Uncharacterized protein</fullName>
    </submittedName>
</protein>
<dbReference type="AlphaFoldDB" id="A0A8H3F5P9"/>
<dbReference type="Pfam" id="PF08316">
    <property type="entry name" value="Pal1"/>
    <property type="match status" value="1"/>
</dbReference>
<sequence>MRRLKRTSKQPALRPSANNLVFSTIDSRREPSPGLTANLPSNNPFRNRATSPANSLPSPVTTSFNNVPSTAPERPMSRNPFLDQSERKDATTVYARQISPERGPSTMARRSSPRKPALTGNAVELFDNLTLNDGPSTNGAPPKGMPPPYTDRPPRSENYPPNPTNGLSGHHSTRSQEDGKYRPHMGGRKPQGSQQDIFADPPDAGRSYRRPTRRNSDSSIASKQLSPEEEARRRHRKAREARHRDRENKGKPPSSRSGKPNRRIDIIDSLDVTSIHGIGMFHHDGPFDACNPHRNRKGSERAPMQAFAKDSANNTIGGSGPVHKEINFAQFHGRGDEGFTDFATSGAVNKPQAESGIEFESYAGSSAPVRRGPGIRPGIDRTSSFNPTSRVDPVHGEESLGLGTSTFLEGAPAARTAIQRRESDNEQIPGMGNAGGLGRKRSLAQKIRGISNSNRGAFAGPPGKVTSPNGYYERTTSPTGHAEIQSAGGMPKIKETANPFFNDYDDAYERKGQKIQIAEQRRRNGSIGGGEDQINARARALSSPKPAPTGGMLERRFTNDGATGSPAEPSGGGGFLSRVKSLKGGKRARPERREF</sequence>
<feature type="region of interest" description="Disordered" evidence="1">
    <location>
        <begin position="413"/>
        <end position="440"/>
    </location>
</feature>
<dbReference type="OrthoDB" id="5352132at2759"/>
<feature type="region of interest" description="Disordered" evidence="1">
    <location>
        <begin position="364"/>
        <end position="398"/>
    </location>
</feature>
<feature type="compositionally biased region" description="Polar residues" evidence="1">
    <location>
        <begin position="16"/>
        <end position="25"/>
    </location>
</feature>
<feature type="compositionally biased region" description="Basic residues" evidence="1">
    <location>
        <begin position="580"/>
        <end position="595"/>
    </location>
</feature>
<dbReference type="Proteomes" id="UP000664534">
    <property type="component" value="Unassembled WGS sequence"/>
</dbReference>
<comment type="caution">
    <text evidence="2">The sequence shown here is derived from an EMBL/GenBank/DDBJ whole genome shotgun (WGS) entry which is preliminary data.</text>
</comment>
<proteinExistence type="predicted"/>
<dbReference type="PANTHER" id="PTHR28307">
    <property type="entry name" value="PROTEIN PAL1"/>
    <property type="match status" value="1"/>
</dbReference>
<feature type="compositionally biased region" description="Polar residues" evidence="1">
    <location>
        <begin position="38"/>
        <end position="69"/>
    </location>
</feature>
<feature type="region of interest" description="Disordered" evidence="1">
    <location>
        <begin position="540"/>
        <end position="595"/>
    </location>
</feature>
<organism evidence="2 3">
    <name type="scientific">Imshaugia aleurites</name>
    <dbReference type="NCBI Taxonomy" id="172621"/>
    <lineage>
        <taxon>Eukaryota</taxon>
        <taxon>Fungi</taxon>
        <taxon>Dikarya</taxon>
        <taxon>Ascomycota</taxon>
        <taxon>Pezizomycotina</taxon>
        <taxon>Lecanoromycetes</taxon>
        <taxon>OSLEUM clade</taxon>
        <taxon>Lecanoromycetidae</taxon>
        <taxon>Lecanorales</taxon>
        <taxon>Lecanorineae</taxon>
        <taxon>Parmeliaceae</taxon>
        <taxon>Imshaugia</taxon>
    </lineage>
</organism>
<keyword evidence="3" id="KW-1185">Reference proteome</keyword>
<evidence type="ECO:0000313" key="3">
    <source>
        <dbReference type="Proteomes" id="UP000664534"/>
    </source>
</evidence>
<evidence type="ECO:0000256" key="1">
    <source>
        <dbReference type="SAM" id="MobiDB-lite"/>
    </source>
</evidence>
<dbReference type="EMBL" id="CAJPDT010000016">
    <property type="protein sequence ID" value="CAF9916123.1"/>
    <property type="molecule type" value="Genomic_DNA"/>
</dbReference>
<dbReference type="PANTHER" id="PTHR28307:SF2">
    <property type="entry name" value="PROTEIN PAL1"/>
    <property type="match status" value="1"/>
</dbReference>
<name>A0A8H3F5P9_9LECA</name>
<accession>A0A8H3F5P9</accession>
<evidence type="ECO:0000313" key="2">
    <source>
        <dbReference type="EMBL" id="CAF9916123.1"/>
    </source>
</evidence>